<sequence>MDKFEQEGYDAFVEALCNMPKHAMPSFSHAHNLLPGNYLQGSEERQGWVRGWLKAREEA</sequence>
<dbReference type="RefSeq" id="YP_010742799.1">
    <property type="nucleotide sequence ID" value="NC_073092.1"/>
</dbReference>
<dbReference type="Proteomes" id="UP000464334">
    <property type="component" value="Chromosome"/>
</dbReference>
<organism evidence="1 2">
    <name type="scientific">Xanthomonas phage Suba</name>
    <dbReference type="NCBI Taxonomy" id="2674975"/>
    <lineage>
        <taxon>Viruses</taxon>
        <taxon>Duplodnaviria</taxon>
        <taxon>Heunggongvirae</taxon>
        <taxon>Uroviricota</taxon>
        <taxon>Caudoviricetes</taxon>
        <taxon>Stanbaylleyvirinae</taxon>
        <taxon>Subavirus</taxon>
        <taxon>Subavirus suba</taxon>
    </lineage>
</organism>
<dbReference type="KEGG" id="vg:79707339"/>
<proteinExistence type="predicted"/>
<dbReference type="EMBL" id="LR743530">
    <property type="protein sequence ID" value="CAA2409861.1"/>
    <property type="molecule type" value="Genomic_DNA"/>
</dbReference>
<evidence type="ECO:0000313" key="1">
    <source>
        <dbReference type="EMBL" id="CAA2409861.1"/>
    </source>
</evidence>
<name>A0A679KKJ5_9CAUD</name>
<reference evidence="1 2" key="1">
    <citation type="submission" date="2019-12" db="EMBL/GenBank/DDBJ databases">
        <authorList>
            <person name="Ansaldi M."/>
            <person name="Clavijo F."/>
        </authorList>
    </citation>
    <scope>NUCLEOTIDE SEQUENCE [LARGE SCALE GENOMIC DNA]</scope>
</reference>
<dbReference type="GeneID" id="79707339"/>
<protein>
    <submittedName>
        <fullName evidence="1">Uncharacterized protein</fullName>
    </submittedName>
</protein>
<accession>A0A679KKJ5</accession>
<evidence type="ECO:0000313" key="2">
    <source>
        <dbReference type="Proteomes" id="UP000464334"/>
    </source>
</evidence>
<keyword evidence="2" id="KW-1185">Reference proteome</keyword>